<dbReference type="Gene3D" id="3.40.50.1820">
    <property type="entry name" value="alpha/beta hydrolase"/>
    <property type="match status" value="1"/>
</dbReference>
<comment type="caution">
    <text evidence="2">The sequence shown here is derived from an EMBL/GenBank/DDBJ whole genome shotgun (WGS) entry which is preliminary data.</text>
</comment>
<dbReference type="EC" id="3.1.1.3" evidence="2"/>
<dbReference type="Pfam" id="PF00561">
    <property type="entry name" value="Abhydrolase_1"/>
    <property type="match status" value="1"/>
</dbReference>
<organism evidence="2 3">
    <name type="scientific">Candidatus Rhodobacter oscarellae</name>
    <dbReference type="NCBI Taxonomy" id="1675527"/>
    <lineage>
        <taxon>Bacteria</taxon>
        <taxon>Pseudomonadati</taxon>
        <taxon>Pseudomonadota</taxon>
        <taxon>Alphaproteobacteria</taxon>
        <taxon>Rhodobacterales</taxon>
        <taxon>Rhodobacter group</taxon>
        <taxon>Rhodobacter</taxon>
    </lineage>
</organism>
<dbReference type="AlphaFoldDB" id="A0A0J9H2B8"/>
<name>A0A0J9H2B8_9RHOB</name>
<evidence type="ECO:0000313" key="3">
    <source>
        <dbReference type="Proteomes" id="UP000037178"/>
    </source>
</evidence>
<keyword evidence="3" id="KW-1185">Reference proteome</keyword>
<dbReference type="PANTHER" id="PTHR37946:SF1">
    <property type="entry name" value="SLL1969 PROTEIN"/>
    <property type="match status" value="1"/>
</dbReference>
<sequence>MPRESVILLHGLGRGAASMAMMARALEGAGYNTINCDYPSTQSDIESLAESSLDQAFARGGDAPVHVVAHSMGGILVRAWHARHPDAELGRVVMLGPPNQGSDLVDTLAGLAPFHWINGPAAAQLGTAPKSLPNRLGPVEFELGVIAGNLALNPIYAALISGPNDGKVSVENTKVDGMAEHLVLPVSHTWMMMNPLVIAQTLEFLAHGRFASGLSLGLALERLAEETLGLRIGRP</sequence>
<keyword evidence="2" id="KW-0378">Hydrolase</keyword>
<dbReference type="Proteomes" id="UP000037178">
    <property type="component" value="Unassembled WGS sequence"/>
</dbReference>
<dbReference type="STRING" id="1675527.AIOL_004832"/>
<gene>
    <name evidence="2" type="ORF">AIOL_004832</name>
</gene>
<proteinExistence type="predicted"/>
<reference evidence="2 3" key="1">
    <citation type="submission" date="2015-06" db="EMBL/GenBank/DDBJ databases">
        <title>Draft genome sequence of an Alphaproteobacteria species associated to the Mediterranean sponge Oscarella lobularis.</title>
        <authorList>
            <person name="Jourda C."/>
            <person name="Santini S."/>
            <person name="Claverie J.-M."/>
        </authorList>
    </citation>
    <scope>NUCLEOTIDE SEQUENCE [LARGE SCALE GENOMIC DNA]</scope>
    <source>
        <strain evidence="2">IGS</strain>
    </source>
</reference>
<dbReference type="PANTHER" id="PTHR37946">
    <property type="entry name" value="SLL1969 PROTEIN"/>
    <property type="match status" value="1"/>
</dbReference>
<dbReference type="GO" id="GO:0004806">
    <property type="term" value="F:triacylglycerol lipase activity"/>
    <property type="evidence" value="ECO:0007669"/>
    <property type="project" value="UniProtKB-EC"/>
</dbReference>
<dbReference type="SUPFAM" id="SSF53474">
    <property type="entry name" value="alpha/beta-Hydrolases"/>
    <property type="match status" value="1"/>
</dbReference>
<dbReference type="PATRIC" id="fig|1675527.3.peg.5068"/>
<dbReference type="EMBL" id="LFTY01000002">
    <property type="protein sequence ID" value="KMW59848.1"/>
    <property type="molecule type" value="Genomic_DNA"/>
</dbReference>
<protein>
    <submittedName>
        <fullName evidence="2">Lipase</fullName>
        <ecNumber evidence="2">3.1.1.3</ecNumber>
    </submittedName>
</protein>
<dbReference type="InterPro" id="IPR029058">
    <property type="entry name" value="AB_hydrolase_fold"/>
</dbReference>
<feature type="domain" description="AB hydrolase-1" evidence="1">
    <location>
        <begin position="6"/>
        <end position="119"/>
    </location>
</feature>
<dbReference type="InterPro" id="IPR000073">
    <property type="entry name" value="AB_hydrolase_1"/>
</dbReference>
<evidence type="ECO:0000313" key="2">
    <source>
        <dbReference type="EMBL" id="KMW59848.1"/>
    </source>
</evidence>
<accession>A0A0J9H2B8</accession>
<evidence type="ECO:0000259" key="1">
    <source>
        <dbReference type="Pfam" id="PF00561"/>
    </source>
</evidence>